<keyword evidence="2" id="KW-1185">Reference proteome</keyword>
<sequence length="294" mass="32440">MIGEIVTAFRQGDVIPYLGPGVTALSGEGAPPAQPEKLVAELVAGATVPHKIRNNLTAAAQYIENFKHRKTLTCLMAKAFSGSPEPGPFLQWLAAQDSIPLVVHAWYDDLPLKAFAHRTDWGIVQGVTQSEHFGDWVNWFRPDGSVAPTREFIRDGSGAKAPAEAPAETRSWRTLVYQPLGCVTPGSNFIVSDSDYVEVLTEIDIQTPIPDTVQDIRKGRHFLFLGCRFANQLERSFARQIMKRSSDRHWAVIEGAITRNEEKFLREQNITRIDANLADFVESLTQSSPAAAAA</sequence>
<protein>
    <submittedName>
        <fullName evidence="1">SIR2 family protein</fullName>
    </submittedName>
</protein>
<comment type="caution">
    <text evidence="1">The sequence shown here is derived from an EMBL/GenBank/DDBJ whole genome shotgun (WGS) entry which is preliminary data.</text>
</comment>
<dbReference type="RefSeq" id="WP_281804107.1">
    <property type="nucleotide sequence ID" value="NZ_BSEC01000001.1"/>
</dbReference>
<proteinExistence type="predicted"/>
<organism evidence="1 2">
    <name type="scientific">Methylocystis echinoides</name>
    <dbReference type="NCBI Taxonomy" id="29468"/>
    <lineage>
        <taxon>Bacteria</taxon>
        <taxon>Pseudomonadati</taxon>
        <taxon>Pseudomonadota</taxon>
        <taxon>Alphaproteobacteria</taxon>
        <taxon>Hyphomicrobiales</taxon>
        <taxon>Methylocystaceae</taxon>
        <taxon>Methylocystis</taxon>
    </lineage>
</organism>
<dbReference type="Pfam" id="PF13289">
    <property type="entry name" value="SIR2_2"/>
    <property type="match status" value="1"/>
</dbReference>
<evidence type="ECO:0000313" key="2">
    <source>
        <dbReference type="Proteomes" id="UP001144323"/>
    </source>
</evidence>
<gene>
    <name evidence="1" type="ORF">LMG27198_30780</name>
</gene>
<reference evidence="1" key="1">
    <citation type="journal article" date="2023" name="Int. J. Syst. Evol. Microbiol.">
        <title>Methylocystis iwaonis sp. nov., a type II methane-oxidizing bacterium from surface soil of a rice paddy field in Japan, and emended description of the genus Methylocystis (ex Whittenbury et al. 1970) Bowman et al. 1993.</title>
        <authorList>
            <person name="Kaise H."/>
            <person name="Sawadogo J.B."/>
            <person name="Alam M.S."/>
            <person name="Ueno C."/>
            <person name="Dianou D."/>
            <person name="Shinjo R."/>
            <person name="Asakawa S."/>
        </authorList>
    </citation>
    <scope>NUCLEOTIDE SEQUENCE</scope>
    <source>
        <strain evidence="1">LMG27198</strain>
    </source>
</reference>
<name>A0A9W6LT34_9HYPH</name>
<dbReference type="EMBL" id="BSEC01000001">
    <property type="protein sequence ID" value="GLI94086.1"/>
    <property type="molecule type" value="Genomic_DNA"/>
</dbReference>
<dbReference type="Proteomes" id="UP001144323">
    <property type="component" value="Unassembled WGS sequence"/>
</dbReference>
<dbReference type="AlphaFoldDB" id="A0A9W6LT34"/>
<evidence type="ECO:0000313" key="1">
    <source>
        <dbReference type="EMBL" id="GLI94086.1"/>
    </source>
</evidence>
<accession>A0A9W6LT34</accession>